<sequence>MADAIPEYRKAEGPVSADLKGQRTATDSIGVIPQSLLYQYDPFVVLPRKWLPELRERYLPKTNQPFVDDIKFSIHPRFYYLHRKIQGGGVQESAAFGGELGVESGWYNDWFRVGLTAYTSQKIYGPSDRDGIGLLAPGRLGYTVLG</sequence>
<proteinExistence type="predicted"/>
<evidence type="ECO:0000313" key="2">
    <source>
        <dbReference type="Proteomes" id="UP000239907"/>
    </source>
</evidence>
<keyword evidence="2" id="KW-1185">Reference proteome</keyword>
<accession>A0A2S7U733</accession>
<organism evidence="1 2">
    <name type="scientific">Rubritalea profundi</name>
    <dbReference type="NCBI Taxonomy" id="1658618"/>
    <lineage>
        <taxon>Bacteria</taxon>
        <taxon>Pseudomonadati</taxon>
        <taxon>Verrucomicrobiota</taxon>
        <taxon>Verrucomicrobiia</taxon>
        <taxon>Verrucomicrobiales</taxon>
        <taxon>Rubritaleaceae</taxon>
        <taxon>Rubritalea</taxon>
    </lineage>
</organism>
<dbReference type="Gene3D" id="2.40.160.10">
    <property type="entry name" value="Porin"/>
    <property type="match status" value="1"/>
</dbReference>
<dbReference type="Proteomes" id="UP000239907">
    <property type="component" value="Unassembled WGS sequence"/>
</dbReference>
<gene>
    <name evidence="1" type="ORF">BSZ32_17025</name>
</gene>
<dbReference type="InterPro" id="IPR023614">
    <property type="entry name" value="Porin_dom_sf"/>
</dbReference>
<dbReference type="EMBL" id="MQWA01000001">
    <property type="protein sequence ID" value="PQJ30013.1"/>
    <property type="molecule type" value="Genomic_DNA"/>
</dbReference>
<protein>
    <submittedName>
        <fullName evidence="1">Uncharacterized protein</fullName>
    </submittedName>
</protein>
<name>A0A2S7U733_9BACT</name>
<evidence type="ECO:0000313" key="1">
    <source>
        <dbReference type="EMBL" id="PQJ30013.1"/>
    </source>
</evidence>
<reference evidence="1 2" key="1">
    <citation type="submission" date="2016-12" db="EMBL/GenBank/DDBJ databases">
        <title>Study of bacterial adaptation to deep sea.</title>
        <authorList>
            <person name="Song J."/>
            <person name="Yoshizawa S."/>
            <person name="Kogure K."/>
        </authorList>
    </citation>
    <scope>NUCLEOTIDE SEQUENCE [LARGE SCALE GENOMIC DNA]</scope>
    <source>
        <strain evidence="1 2">SAORIC-165</strain>
    </source>
</reference>
<dbReference type="AlphaFoldDB" id="A0A2S7U733"/>
<comment type="caution">
    <text evidence="1">The sequence shown here is derived from an EMBL/GenBank/DDBJ whole genome shotgun (WGS) entry which is preliminary data.</text>
</comment>